<dbReference type="EMBL" id="JAHBAY010000001">
    <property type="protein sequence ID" value="MBT0768048.1"/>
    <property type="molecule type" value="Genomic_DNA"/>
</dbReference>
<evidence type="ECO:0000313" key="10">
    <source>
        <dbReference type="Proteomes" id="UP001197247"/>
    </source>
</evidence>
<dbReference type="SUPFAM" id="SSF161098">
    <property type="entry name" value="MetI-like"/>
    <property type="match status" value="1"/>
</dbReference>
<feature type="transmembrane region" description="Helical" evidence="7">
    <location>
        <begin position="122"/>
        <end position="143"/>
    </location>
</feature>
<keyword evidence="2 7" id="KW-0813">Transport</keyword>
<evidence type="ECO:0000256" key="6">
    <source>
        <dbReference type="ARBA" id="ARBA00023136"/>
    </source>
</evidence>
<keyword evidence="4 7" id="KW-0812">Transmembrane</keyword>
<keyword evidence="5 7" id="KW-1133">Transmembrane helix</keyword>
<feature type="transmembrane region" description="Helical" evidence="7">
    <location>
        <begin position="249"/>
        <end position="271"/>
    </location>
</feature>
<dbReference type="Proteomes" id="UP001197247">
    <property type="component" value="Unassembled WGS sequence"/>
</dbReference>
<evidence type="ECO:0000256" key="7">
    <source>
        <dbReference type="RuleBase" id="RU363032"/>
    </source>
</evidence>
<keyword evidence="10" id="KW-1185">Reference proteome</keyword>
<comment type="subcellular location">
    <subcellularLocation>
        <location evidence="1 7">Cell membrane</location>
        <topology evidence="1 7">Multi-pass membrane protein</topology>
    </subcellularLocation>
</comment>
<evidence type="ECO:0000259" key="8">
    <source>
        <dbReference type="PROSITE" id="PS50928"/>
    </source>
</evidence>
<dbReference type="Pfam" id="PF00528">
    <property type="entry name" value="BPD_transp_1"/>
    <property type="match status" value="1"/>
</dbReference>
<evidence type="ECO:0000313" key="9">
    <source>
        <dbReference type="EMBL" id="MBT0768048.1"/>
    </source>
</evidence>
<keyword evidence="6 7" id="KW-0472">Membrane</keyword>
<comment type="caution">
    <text evidence="9">The sequence shown here is derived from an EMBL/GenBank/DDBJ whole genome shotgun (WGS) entry which is preliminary data.</text>
</comment>
<keyword evidence="3" id="KW-1003">Cell membrane</keyword>
<gene>
    <name evidence="9" type="ORF">KIH74_03885</name>
</gene>
<dbReference type="PANTHER" id="PTHR43386">
    <property type="entry name" value="OLIGOPEPTIDE TRANSPORT SYSTEM PERMEASE PROTEIN APPC"/>
    <property type="match status" value="1"/>
</dbReference>
<comment type="similarity">
    <text evidence="7">Belongs to the binding-protein-dependent transport system permease family.</text>
</comment>
<proteinExistence type="inferred from homology"/>
<feature type="transmembrane region" description="Helical" evidence="7">
    <location>
        <begin position="21"/>
        <end position="41"/>
    </location>
</feature>
<evidence type="ECO:0000256" key="3">
    <source>
        <dbReference type="ARBA" id="ARBA00022475"/>
    </source>
</evidence>
<accession>A0ABS5TAG4</accession>
<evidence type="ECO:0000256" key="5">
    <source>
        <dbReference type="ARBA" id="ARBA00022989"/>
    </source>
</evidence>
<evidence type="ECO:0000256" key="4">
    <source>
        <dbReference type="ARBA" id="ARBA00022692"/>
    </source>
</evidence>
<dbReference type="CDD" id="cd06261">
    <property type="entry name" value="TM_PBP2"/>
    <property type="match status" value="1"/>
</dbReference>
<evidence type="ECO:0000256" key="1">
    <source>
        <dbReference type="ARBA" id="ARBA00004651"/>
    </source>
</evidence>
<feature type="transmembrane region" description="Helical" evidence="7">
    <location>
        <begin position="204"/>
        <end position="229"/>
    </location>
</feature>
<name>A0ABS5TAG4_9ACTN</name>
<dbReference type="InterPro" id="IPR035906">
    <property type="entry name" value="MetI-like_sf"/>
</dbReference>
<protein>
    <submittedName>
        <fullName evidence="9">ABC transporter permease</fullName>
    </submittedName>
</protein>
<dbReference type="PANTHER" id="PTHR43386:SF1">
    <property type="entry name" value="D,D-DIPEPTIDE TRANSPORT SYSTEM PERMEASE PROTEIN DDPC-RELATED"/>
    <property type="match status" value="1"/>
</dbReference>
<evidence type="ECO:0000256" key="2">
    <source>
        <dbReference type="ARBA" id="ARBA00022448"/>
    </source>
</evidence>
<dbReference type="Gene3D" id="1.10.3720.10">
    <property type="entry name" value="MetI-like"/>
    <property type="match status" value="1"/>
</dbReference>
<reference evidence="9 10" key="1">
    <citation type="submission" date="2021-05" db="EMBL/GenBank/DDBJ databases">
        <title>Kineosporia and Streptomyces sp. nov. two new marine actinobacteria isolated from Coral.</title>
        <authorList>
            <person name="Buangrab K."/>
            <person name="Sutthacheep M."/>
            <person name="Yeemin T."/>
            <person name="Harunari E."/>
            <person name="Igarashi Y."/>
            <person name="Kanchanasin P."/>
            <person name="Tanasupawat S."/>
            <person name="Phongsopitanun W."/>
        </authorList>
    </citation>
    <scope>NUCLEOTIDE SEQUENCE [LARGE SCALE GENOMIC DNA]</scope>
    <source>
        <strain evidence="9 10">J2-2</strain>
    </source>
</reference>
<dbReference type="InterPro" id="IPR050366">
    <property type="entry name" value="BP-dependent_transpt_permease"/>
</dbReference>
<feature type="domain" description="ABC transmembrane type-1" evidence="8">
    <location>
        <begin position="87"/>
        <end position="272"/>
    </location>
</feature>
<feature type="transmembrane region" description="Helical" evidence="7">
    <location>
        <begin position="149"/>
        <end position="165"/>
    </location>
</feature>
<organism evidence="9 10">
    <name type="scientific">Kineosporia corallincola</name>
    <dbReference type="NCBI Taxonomy" id="2835133"/>
    <lineage>
        <taxon>Bacteria</taxon>
        <taxon>Bacillati</taxon>
        <taxon>Actinomycetota</taxon>
        <taxon>Actinomycetes</taxon>
        <taxon>Kineosporiales</taxon>
        <taxon>Kineosporiaceae</taxon>
        <taxon>Kineosporia</taxon>
    </lineage>
</organism>
<feature type="transmembrane region" description="Helical" evidence="7">
    <location>
        <begin position="85"/>
        <end position="110"/>
    </location>
</feature>
<sequence>MSTMAAPVRFRVVAPRRNAGGMLELGCLVLIVVLTLVLPFARWLVPAGETEIVAAPFTAPGWQHWLGTDEQGRDVLSRVVLGLSAGWWGVLGIIGGSLLIGTLVGTLAGMSGKIVDGVLMRITDAVLALPGPLVALLVVAALGPGLRNVLLAVTATWWPWYARIVRGQVRAVRHLPHVDAARSAGLSRLRVTGRHVLPGVLRQVVVVASLDVGSVLVLLASLSFIGLGAPAPAAEIGSMSAAGFTYLFSAPWIALAPAAVLFVVTMAANFAGDGVQERIG</sequence>
<dbReference type="InterPro" id="IPR000515">
    <property type="entry name" value="MetI-like"/>
</dbReference>
<dbReference type="PROSITE" id="PS50928">
    <property type="entry name" value="ABC_TM1"/>
    <property type="match status" value="1"/>
</dbReference>